<feature type="compositionally biased region" description="Low complexity" evidence="1">
    <location>
        <begin position="380"/>
        <end position="404"/>
    </location>
</feature>
<feature type="compositionally biased region" description="Basic residues" evidence="1">
    <location>
        <begin position="482"/>
        <end position="493"/>
    </location>
</feature>
<evidence type="ECO:0000256" key="1">
    <source>
        <dbReference type="SAM" id="MobiDB-lite"/>
    </source>
</evidence>
<name>A0A6J5LDP8_9CAUD</name>
<feature type="compositionally biased region" description="Polar residues" evidence="1">
    <location>
        <begin position="407"/>
        <end position="424"/>
    </location>
</feature>
<feature type="compositionally biased region" description="Basic and acidic residues" evidence="1">
    <location>
        <begin position="18"/>
        <end position="38"/>
    </location>
</feature>
<accession>A0A6J5LDP8</accession>
<sequence>MRSFLSFLSEEYLFERDTKKAKDSPKLNAPKEEGEKKGPANYWLGAAYESKTMMNLHDASGAKDSKDPAQAARYAEAKRLHKEALSKLSPEDQKKAIEGADRSSDAYLDDLKKQGIKASDIEQVHHTYAGIDDVVGEKTDQQDNPHDVAIVTKKGQIHGASLKLTSGTLTNNTTNSVDEMSSKLGISTNVDAIWKKKMIALGLADKNGKPLSEKQLRVARSADPENDPRGKNLRPEVQQAYYDTQRESAAHHADSFNKATPEQRKAYMLKLMKANPHEKAPYSYVRGDVGTSEDIRTKKHYVLAKKAKDFKAEISGPNEKNPGQVRIVDHEGNNIVNFDHRSTHGAFLSNQVNGKFGTAAPKKPAKDGATPRPAKTASQPTNKPKPAKPPTTAQVIKKQAAAKARNPTVSKSKQMSTRAATITNVAKPPKPQQPTQPTPPPRPAPQAPAPAPKPTGAPKPAAAPTAAPAAAWTQMPPPGVKAAHRMRPKPMLG</sequence>
<dbReference type="EMBL" id="LR796247">
    <property type="protein sequence ID" value="CAB4131672.1"/>
    <property type="molecule type" value="Genomic_DNA"/>
</dbReference>
<proteinExistence type="predicted"/>
<feature type="region of interest" description="Disordered" evidence="1">
    <location>
        <begin position="18"/>
        <end position="40"/>
    </location>
</feature>
<gene>
    <name evidence="2" type="ORF">UFOVP132_203</name>
</gene>
<feature type="compositionally biased region" description="Pro residues" evidence="1">
    <location>
        <begin position="428"/>
        <end position="457"/>
    </location>
</feature>
<feature type="region of interest" description="Disordered" evidence="1">
    <location>
        <begin position="353"/>
        <end position="493"/>
    </location>
</feature>
<organism evidence="2">
    <name type="scientific">uncultured Caudovirales phage</name>
    <dbReference type="NCBI Taxonomy" id="2100421"/>
    <lineage>
        <taxon>Viruses</taxon>
        <taxon>Duplodnaviria</taxon>
        <taxon>Heunggongvirae</taxon>
        <taxon>Uroviricota</taxon>
        <taxon>Caudoviricetes</taxon>
        <taxon>Peduoviridae</taxon>
        <taxon>Maltschvirus</taxon>
        <taxon>Maltschvirus maltsch</taxon>
    </lineage>
</organism>
<protein>
    <submittedName>
        <fullName evidence="2">Uncharacterized protein</fullName>
    </submittedName>
</protein>
<reference evidence="2" key="1">
    <citation type="submission" date="2020-04" db="EMBL/GenBank/DDBJ databases">
        <authorList>
            <person name="Chiriac C."/>
            <person name="Salcher M."/>
            <person name="Ghai R."/>
            <person name="Kavagutti S V."/>
        </authorList>
    </citation>
    <scope>NUCLEOTIDE SEQUENCE</scope>
</reference>
<feature type="region of interest" description="Disordered" evidence="1">
    <location>
        <begin position="82"/>
        <end position="104"/>
    </location>
</feature>
<evidence type="ECO:0000313" key="2">
    <source>
        <dbReference type="EMBL" id="CAB4131672.1"/>
    </source>
</evidence>
<feature type="compositionally biased region" description="Low complexity" evidence="1">
    <location>
        <begin position="458"/>
        <end position="474"/>
    </location>
</feature>